<proteinExistence type="predicted"/>
<evidence type="ECO:0000256" key="1">
    <source>
        <dbReference type="SAM" id="SignalP"/>
    </source>
</evidence>
<sequence length="223" mass="25103">MRHSFIQGTVLCTLAAGFIGSLGAMTSAYADETLSYQVLKEGEPIGFETVEITDTPDGYTAKIKTRTDVKVLFLQFQYGHERTEIWRDNQLVSVDTDTNDDGSPYLYKAEYDGDCYEVAGKRVAKRDACDGAWPLTLWREDITAKTSLYSVINAEPYAVTTRKTGTETLAIENRETPATHYVMSGDVDRDLWYGIDGKLLKTSFKRKGYDIDFVRVDAKNLQK</sequence>
<dbReference type="RefSeq" id="WP_085614805.1">
    <property type="nucleotide sequence ID" value="NZ_CAXBPE010000004.1"/>
</dbReference>
<dbReference type="InterPro" id="IPR045767">
    <property type="entry name" value="DUF6134"/>
</dbReference>
<dbReference type="OrthoDB" id="6086999at2"/>
<evidence type="ECO:0008006" key="4">
    <source>
        <dbReference type="Google" id="ProtNLM"/>
    </source>
</evidence>
<dbReference type="Pfam" id="PF19630">
    <property type="entry name" value="DUF6134"/>
    <property type="match status" value="1"/>
</dbReference>
<keyword evidence="3" id="KW-1185">Reference proteome</keyword>
<dbReference type="Proteomes" id="UP000193396">
    <property type="component" value="Unassembled WGS sequence"/>
</dbReference>
<dbReference type="STRING" id="1293890.TALK_00530"/>
<comment type="caution">
    <text evidence="2">The sequence shown here is derived from an EMBL/GenBank/DDBJ whole genome shotgun (WGS) entry which is preliminary data.</text>
</comment>
<dbReference type="AlphaFoldDB" id="A0A1Y2LFD0"/>
<accession>A0A1Y2LFD0</accession>
<dbReference type="EMBL" id="JFKB01000001">
    <property type="protein sequence ID" value="OSQ50029.1"/>
    <property type="molecule type" value="Genomic_DNA"/>
</dbReference>
<gene>
    <name evidence="2" type="ORF">TALK_00530</name>
</gene>
<name>A0A1Y2LFD0_9PROT</name>
<reference evidence="2 3" key="1">
    <citation type="submission" date="2014-03" db="EMBL/GenBank/DDBJ databases">
        <title>The draft genome sequence of Thalassospira alkalitolerans JCM 18968.</title>
        <authorList>
            <person name="Lai Q."/>
            <person name="Shao Z."/>
        </authorList>
    </citation>
    <scope>NUCLEOTIDE SEQUENCE [LARGE SCALE GENOMIC DNA]</scope>
    <source>
        <strain evidence="2 3">JCM 18968</strain>
    </source>
</reference>
<feature type="signal peptide" evidence="1">
    <location>
        <begin position="1"/>
        <end position="30"/>
    </location>
</feature>
<evidence type="ECO:0000313" key="2">
    <source>
        <dbReference type="EMBL" id="OSQ50029.1"/>
    </source>
</evidence>
<protein>
    <recommendedName>
        <fullName evidence="4">Lipoprotein</fullName>
    </recommendedName>
</protein>
<feature type="chain" id="PRO_5013299641" description="Lipoprotein" evidence="1">
    <location>
        <begin position="31"/>
        <end position="223"/>
    </location>
</feature>
<evidence type="ECO:0000313" key="3">
    <source>
        <dbReference type="Proteomes" id="UP000193396"/>
    </source>
</evidence>
<keyword evidence="1" id="KW-0732">Signal</keyword>
<organism evidence="2 3">
    <name type="scientific">Thalassospira alkalitolerans</name>
    <dbReference type="NCBI Taxonomy" id="1293890"/>
    <lineage>
        <taxon>Bacteria</taxon>
        <taxon>Pseudomonadati</taxon>
        <taxon>Pseudomonadota</taxon>
        <taxon>Alphaproteobacteria</taxon>
        <taxon>Rhodospirillales</taxon>
        <taxon>Thalassospiraceae</taxon>
        <taxon>Thalassospira</taxon>
    </lineage>
</organism>